<keyword evidence="4" id="KW-1185">Reference proteome</keyword>
<feature type="compositionally biased region" description="Polar residues" evidence="1">
    <location>
        <begin position="264"/>
        <end position="290"/>
    </location>
</feature>
<organism evidence="2">
    <name type="scientific">Puccinia triticina (isolate 1-1 / race 1 (BBBD))</name>
    <name type="common">Brown leaf rust fungus</name>
    <dbReference type="NCBI Taxonomy" id="630390"/>
    <lineage>
        <taxon>Eukaryota</taxon>
        <taxon>Fungi</taxon>
        <taxon>Dikarya</taxon>
        <taxon>Basidiomycota</taxon>
        <taxon>Pucciniomycotina</taxon>
        <taxon>Pucciniomycetes</taxon>
        <taxon>Pucciniales</taxon>
        <taxon>Pucciniaceae</taxon>
        <taxon>Puccinia</taxon>
    </lineage>
</organism>
<dbReference type="Proteomes" id="UP000005240">
    <property type="component" value="Unassembled WGS sequence"/>
</dbReference>
<dbReference type="VEuPathDB" id="FungiDB:PTTG_01969"/>
<protein>
    <submittedName>
        <fullName evidence="2 3">Uncharacterized protein</fullName>
    </submittedName>
</protein>
<dbReference type="EnsemblFungi" id="PTTG_01969-t43_1">
    <property type="protein sequence ID" value="PTTG_01969-t43_1-p1"/>
    <property type="gene ID" value="PTTG_01969"/>
</dbReference>
<feature type="compositionally biased region" description="Polar residues" evidence="1">
    <location>
        <begin position="1"/>
        <end position="20"/>
    </location>
</feature>
<feature type="region of interest" description="Disordered" evidence="1">
    <location>
        <begin position="67"/>
        <end position="113"/>
    </location>
</feature>
<feature type="region of interest" description="Disordered" evidence="1">
    <location>
        <begin position="263"/>
        <end position="312"/>
    </location>
</feature>
<name>A0A0C4EMH9_PUCT1</name>
<dbReference type="OMA" id="IIPHASQ"/>
<evidence type="ECO:0000313" key="3">
    <source>
        <dbReference type="EnsemblFungi" id="PTTG_01969-t43_1-p1"/>
    </source>
</evidence>
<gene>
    <name evidence="2" type="ORF">PTTG_01969</name>
</gene>
<reference evidence="3" key="4">
    <citation type="submission" date="2025-05" db="UniProtKB">
        <authorList>
            <consortium name="EnsemblFungi"/>
        </authorList>
    </citation>
    <scope>IDENTIFICATION</scope>
    <source>
        <strain evidence="3">isolate 1-1 / race 1 (BBBD)</strain>
    </source>
</reference>
<reference evidence="2" key="1">
    <citation type="submission" date="2009-11" db="EMBL/GenBank/DDBJ databases">
        <authorList>
            <consortium name="The Broad Institute Genome Sequencing Platform"/>
            <person name="Ward D."/>
            <person name="Feldgarden M."/>
            <person name="Earl A."/>
            <person name="Young S.K."/>
            <person name="Zeng Q."/>
            <person name="Koehrsen M."/>
            <person name="Alvarado L."/>
            <person name="Berlin A."/>
            <person name="Bochicchio J."/>
            <person name="Borenstein D."/>
            <person name="Chapman S.B."/>
            <person name="Chen Z."/>
            <person name="Engels R."/>
            <person name="Freedman E."/>
            <person name="Gellesch M."/>
            <person name="Goldberg J."/>
            <person name="Griggs A."/>
            <person name="Gujja S."/>
            <person name="Heilman E."/>
            <person name="Heiman D."/>
            <person name="Hepburn T."/>
            <person name="Howarth C."/>
            <person name="Jen D."/>
            <person name="Larson L."/>
            <person name="Lewis B."/>
            <person name="Mehta T."/>
            <person name="Park D."/>
            <person name="Pearson M."/>
            <person name="Roberts A."/>
            <person name="Saif S."/>
            <person name="Shea T."/>
            <person name="Shenoy N."/>
            <person name="Sisk P."/>
            <person name="Stolte C."/>
            <person name="Sykes S."/>
            <person name="Thomson T."/>
            <person name="Walk T."/>
            <person name="White J."/>
            <person name="Yandava C."/>
            <person name="Izard J."/>
            <person name="Baranova O.V."/>
            <person name="Blanton J.M."/>
            <person name="Tanner A.C."/>
            <person name="Dewhirst F.E."/>
            <person name="Haas B."/>
            <person name="Nusbaum C."/>
            <person name="Birren B."/>
        </authorList>
    </citation>
    <scope>NUCLEOTIDE SEQUENCE [LARGE SCALE GENOMIC DNA]</scope>
    <source>
        <strain evidence="2">1-1 BBBD Race 1</strain>
    </source>
</reference>
<reference evidence="3 4" key="3">
    <citation type="journal article" date="2017" name="G3 (Bethesda)">
        <title>Comparative analysis highlights variable genome content of wheat rusts and divergence of the mating loci.</title>
        <authorList>
            <person name="Cuomo C.A."/>
            <person name="Bakkeren G."/>
            <person name="Khalil H.B."/>
            <person name="Panwar V."/>
            <person name="Joly D."/>
            <person name="Linning R."/>
            <person name="Sakthikumar S."/>
            <person name="Song X."/>
            <person name="Adiconis X."/>
            <person name="Fan L."/>
            <person name="Goldberg J.M."/>
            <person name="Levin J.Z."/>
            <person name="Young S."/>
            <person name="Zeng Q."/>
            <person name="Anikster Y."/>
            <person name="Bruce M."/>
            <person name="Wang M."/>
            <person name="Yin C."/>
            <person name="McCallum B."/>
            <person name="Szabo L.J."/>
            <person name="Hulbert S."/>
            <person name="Chen X."/>
            <person name="Fellers J.P."/>
        </authorList>
    </citation>
    <scope>NUCLEOTIDE SEQUENCE</scope>
    <source>
        <strain evidence="3">isolate 1-1 / race 1 (BBBD)</strain>
        <strain evidence="4">Isolate 1-1 / race 1 (BBBD)</strain>
    </source>
</reference>
<dbReference type="EMBL" id="ADAS02000150">
    <property type="protein sequence ID" value="OAV88873.1"/>
    <property type="molecule type" value="Genomic_DNA"/>
</dbReference>
<reference evidence="2" key="2">
    <citation type="submission" date="2016-05" db="EMBL/GenBank/DDBJ databases">
        <title>Comparative analysis highlights variable genome content of wheat rusts and divergence of the mating loci.</title>
        <authorList>
            <person name="Cuomo C.A."/>
            <person name="Bakkeren G."/>
            <person name="Szabo L."/>
            <person name="Khalil H."/>
            <person name="Joly D."/>
            <person name="Goldberg J."/>
            <person name="Young S."/>
            <person name="Zeng Q."/>
            <person name="Fellers J."/>
        </authorList>
    </citation>
    <scope>NUCLEOTIDE SEQUENCE [LARGE SCALE GENOMIC DNA]</scope>
    <source>
        <strain evidence="2">1-1 BBBD Race 1</strain>
    </source>
</reference>
<accession>A0A0C4EMH9</accession>
<dbReference type="AlphaFoldDB" id="A0A0C4EMH9"/>
<sequence length="393" mass="44336">MAEISPQNSASATALAQPQKNGFEGLEAALPPLQEDFINLPEEEPLPPDTGIPLALYQPRETSISLASSRSTLVPRPIDREQIDLTVNRPQTSQPPSQPTNPEGMRPTAPPNLALLPYTQSHQQETSSGPMDLIPEEEELTGLINMFNKQFDLFVRTWEAQDILTMRRLLSQTSLTQEMIIELVGRNDRIRLFQDWIPREEISNLEASLMNQNNGNLPPNSSAQPIRTPSQLAIIPHASQQPLLVTPTPEPMGFQHRSLAQEFQGPTPSNLQDFRPQPQLQQRPENQNYHGPQMPPPPQALQPKTLQVRPQPASIPREVVQLFRPSPHLQPGGYNPPHYPRTPQGYADHNPPHPQDNWRGSGRNWRQPRDNTQRVLQIGEYLMRATRGRILPQ</sequence>
<dbReference type="OrthoDB" id="2511178at2759"/>
<proteinExistence type="predicted"/>
<evidence type="ECO:0000313" key="2">
    <source>
        <dbReference type="EMBL" id="OAV88873.1"/>
    </source>
</evidence>
<evidence type="ECO:0000256" key="1">
    <source>
        <dbReference type="SAM" id="MobiDB-lite"/>
    </source>
</evidence>
<evidence type="ECO:0000313" key="4">
    <source>
        <dbReference type="Proteomes" id="UP000005240"/>
    </source>
</evidence>
<feature type="region of interest" description="Disordered" evidence="1">
    <location>
        <begin position="325"/>
        <end position="370"/>
    </location>
</feature>
<feature type="region of interest" description="Disordered" evidence="1">
    <location>
        <begin position="1"/>
        <end position="54"/>
    </location>
</feature>